<gene>
    <name evidence="1" type="ORF">OLEA9_A067576</name>
</gene>
<evidence type="ECO:0000313" key="2">
    <source>
        <dbReference type="Proteomes" id="UP000594638"/>
    </source>
</evidence>
<name>A0A8S0VGB1_OLEEU</name>
<accession>A0A8S0VGB1</accession>
<dbReference type="PANTHER" id="PTHR47481:SF31">
    <property type="entry name" value="OS01G0873500 PROTEIN"/>
    <property type="match status" value="1"/>
</dbReference>
<dbReference type="EMBL" id="CACTIH010009409">
    <property type="protein sequence ID" value="CAA3030988.1"/>
    <property type="molecule type" value="Genomic_DNA"/>
</dbReference>
<dbReference type="Gramene" id="OE9A067576T1">
    <property type="protein sequence ID" value="OE9A067576C1"/>
    <property type="gene ID" value="OE9A067576"/>
</dbReference>
<dbReference type="Pfam" id="PF14223">
    <property type="entry name" value="Retrotran_gag_2"/>
    <property type="match status" value="1"/>
</dbReference>
<sequence length="251" mass="27849">MSIDQYLNKVKLLADNLEIAGKPIPHLDLVTQVMASLDEEYTPVVVQINSRDSISWGELQSTLMTFESRLEHLNAVKNEMTEINLNQTSINFTQKPGLNNHQFRVYRPNNGGRFNRGGRRGRYRGGGFNSSDKPICQVCGKIGHKANICNFRYDELYTGRPPNQGSSYNSSPTALAASPSIVSEPAWFADTGANDYVTAEVGNINLASEYTGKEKIVVGNGNRLHISHIGIKHLMTRPVRIILVDSTRVVC</sequence>
<evidence type="ECO:0000313" key="1">
    <source>
        <dbReference type="EMBL" id="CAA3030988.1"/>
    </source>
</evidence>
<reference evidence="1 2" key="1">
    <citation type="submission" date="2019-12" db="EMBL/GenBank/DDBJ databases">
        <authorList>
            <person name="Alioto T."/>
            <person name="Alioto T."/>
            <person name="Gomez Garrido J."/>
        </authorList>
    </citation>
    <scope>NUCLEOTIDE SEQUENCE [LARGE SCALE GENOMIC DNA]</scope>
</reference>
<dbReference type="Proteomes" id="UP000594638">
    <property type="component" value="Unassembled WGS sequence"/>
</dbReference>
<evidence type="ECO:0008006" key="3">
    <source>
        <dbReference type="Google" id="ProtNLM"/>
    </source>
</evidence>
<dbReference type="PANTHER" id="PTHR47481">
    <property type="match status" value="1"/>
</dbReference>
<keyword evidence="2" id="KW-1185">Reference proteome</keyword>
<dbReference type="OrthoDB" id="913891at2759"/>
<proteinExistence type="predicted"/>
<organism evidence="1 2">
    <name type="scientific">Olea europaea subsp. europaea</name>
    <dbReference type="NCBI Taxonomy" id="158383"/>
    <lineage>
        <taxon>Eukaryota</taxon>
        <taxon>Viridiplantae</taxon>
        <taxon>Streptophyta</taxon>
        <taxon>Embryophyta</taxon>
        <taxon>Tracheophyta</taxon>
        <taxon>Spermatophyta</taxon>
        <taxon>Magnoliopsida</taxon>
        <taxon>eudicotyledons</taxon>
        <taxon>Gunneridae</taxon>
        <taxon>Pentapetalae</taxon>
        <taxon>asterids</taxon>
        <taxon>lamiids</taxon>
        <taxon>Lamiales</taxon>
        <taxon>Oleaceae</taxon>
        <taxon>Oleeae</taxon>
        <taxon>Olea</taxon>
    </lineage>
</organism>
<dbReference type="AlphaFoldDB" id="A0A8S0VGB1"/>
<protein>
    <recommendedName>
        <fullName evidence="3">CCHC-type domain-containing protein</fullName>
    </recommendedName>
</protein>
<comment type="caution">
    <text evidence="1">The sequence shown here is derived from an EMBL/GenBank/DDBJ whole genome shotgun (WGS) entry which is preliminary data.</text>
</comment>